<evidence type="ECO:0000313" key="2">
    <source>
        <dbReference type="Proteomes" id="UP001328107"/>
    </source>
</evidence>
<name>A0AAN4Z4T9_9BILA</name>
<evidence type="ECO:0000313" key="1">
    <source>
        <dbReference type="EMBL" id="GMR34051.1"/>
    </source>
</evidence>
<dbReference type="Proteomes" id="UP001328107">
    <property type="component" value="Unassembled WGS sequence"/>
</dbReference>
<comment type="caution">
    <text evidence="1">The sequence shown here is derived from an EMBL/GenBank/DDBJ whole genome shotgun (WGS) entry which is preliminary data.</text>
</comment>
<reference evidence="2" key="1">
    <citation type="submission" date="2022-10" db="EMBL/GenBank/DDBJ databases">
        <title>Genome assembly of Pristionchus species.</title>
        <authorList>
            <person name="Yoshida K."/>
            <person name="Sommer R.J."/>
        </authorList>
    </citation>
    <scope>NUCLEOTIDE SEQUENCE [LARGE SCALE GENOMIC DNA]</scope>
    <source>
        <strain evidence="2">RS5460</strain>
    </source>
</reference>
<dbReference type="AlphaFoldDB" id="A0AAN4Z4T9"/>
<accession>A0AAN4Z4T9</accession>
<feature type="non-terminal residue" evidence="1">
    <location>
        <position position="1"/>
    </location>
</feature>
<feature type="non-terminal residue" evidence="1">
    <location>
        <position position="75"/>
    </location>
</feature>
<proteinExistence type="predicted"/>
<sequence>AKIECPKLPCPIPKDGAKGVQAMLTCPGEKWMLDDEYVTGQPVCKQDSSKNAAEFFINRTYGEEKLRRKAQCFTE</sequence>
<gene>
    <name evidence="1" type="ORF">PMAYCL1PPCAC_04246</name>
</gene>
<keyword evidence="2" id="KW-1185">Reference proteome</keyword>
<organism evidence="1 2">
    <name type="scientific">Pristionchus mayeri</name>
    <dbReference type="NCBI Taxonomy" id="1317129"/>
    <lineage>
        <taxon>Eukaryota</taxon>
        <taxon>Metazoa</taxon>
        <taxon>Ecdysozoa</taxon>
        <taxon>Nematoda</taxon>
        <taxon>Chromadorea</taxon>
        <taxon>Rhabditida</taxon>
        <taxon>Rhabditina</taxon>
        <taxon>Diplogasteromorpha</taxon>
        <taxon>Diplogasteroidea</taxon>
        <taxon>Neodiplogasteridae</taxon>
        <taxon>Pristionchus</taxon>
    </lineage>
</organism>
<dbReference type="EMBL" id="BTRK01000001">
    <property type="protein sequence ID" value="GMR34051.1"/>
    <property type="molecule type" value="Genomic_DNA"/>
</dbReference>
<protein>
    <submittedName>
        <fullName evidence="1">Uncharacterized protein</fullName>
    </submittedName>
</protein>